<gene>
    <name evidence="9" type="ORF">B9479_006721</name>
</gene>
<comment type="caution">
    <text evidence="9">The sequence shown here is derived from an EMBL/GenBank/DDBJ whole genome shotgun (WGS) entry which is preliminary data.</text>
</comment>
<keyword evidence="7" id="KW-0256">Endoplasmic reticulum</keyword>
<evidence type="ECO:0000256" key="1">
    <source>
        <dbReference type="ARBA" id="ARBA00004127"/>
    </source>
</evidence>
<protein>
    <recommendedName>
        <fullName evidence="7">Post-GPI attachment to proteins factor 3</fullName>
    </recommendedName>
</protein>
<name>A0A5D3APD2_9TREE</name>
<dbReference type="PANTHER" id="PTHR13148:SF0">
    <property type="entry name" value="POST-GPI ATTACHMENT TO PROTEINS FACTOR 3"/>
    <property type="match status" value="1"/>
</dbReference>
<dbReference type="GO" id="GO:0006506">
    <property type="term" value="P:GPI anchor biosynthetic process"/>
    <property type="evidence" value="ECO:0007669"/>
    <property type="project" value="UniProtKB-KW"/>
</dbReference>
<keyword evidence="2 7" id="KW-0337">GPI-anchor biosynthesis</keyword>
<evidence type="ECO:0000256" key="3">
    <source>
        <dbReference type="ARBA" id="ARBA00022692"/>
    </source>
</evidence>
<dbReference type="Pfam" id="PF04080">
    <property type="entry name" value="Per1"/>
    <property type="match status" value="1"/>
</dbReference>
<keyword evidence="3 7" id="KW-0812">Transmembrane</keyword>
<comment type="subcellular location">
    <subcellularLocation>
        <location evidence="1">Endomembrane system</location>
        <topology evidence="1">Multi-pass membrane protein</topology>
    </subcellularLocation>
    <subcellularLocation>
        <location evidence="7">Endoplasmic reticulum membrane</location>
        <topology evidence="7">Multi-pass membrane protein</topology>
    </subcellularLocation>
</comment>
<comment type="caution">
    <text evidence="7">Lacks conserved residue(s) required for the propagation of feature annotation.</text>
</comment>
<evidence type="ECO:0000256" key="4">
    <source>
        <dbReference type="ARBA" id="ARBA00022729"/>
    </source>
</evidence>
<keyword evidence="6 7" id="KW-0472">Membrane</keyword>
<feature type="region of interest" description="Disordered" evidence="8">
    <location>
        <begin position="353"/>
        <end position="410"/>
    </location>
</feature>
<organism evidence="9 10">
    <name type="scientific">Cryptococcus floricola</name>
    <dbReference type="NCBI Taxonomy" id="2591691"/>
    <lineage>
        <taxon>Eukaryota</taxon>
        <taxon>Fungi</taxon>
        <taxon>Dikarya</taxon>
        <taxon>Basidiomycota</taxon>
        <taxon>Agaricomycotina</taxon>
        <taxon>Tremellomycetes</taxon>
        <taxon>Tremellales</taxon>
        <taxon>Cryptococcaceae</taxon>
        <taxon>Cryptococcus</taxon>
    </lineage>
</organism>
<evidence type="ECO:0000256" key="8">
    <source>
        <dbReference type="SAM" id="MobiDB-lite"/>
    </source>
</evidence>
<feature type="signal peptide" evidence="7">
    <location>
        <begin position="1"/>
        <end position="23"/>
    </location>
</feature>
<dbReference type="EMBL" id="NIDF01000122">
    <property type="protein sequence ID" value="TYJ52672.1"/>
    <property type="molecule type" value="Genomic_DNA"/>
</dbReference>
<accession>A0A5D3APD2</accession>
<evidence type="ECO:0000256" key="2">
    <source>
        <dbReference type="ARBA" id="ARBA00022502"/>
    </source>
</evidence>
<comment type="similarity">
    <text evidence="7">Belongs to the PGAP3 family.</text>
</comment>
<comment type="function">
    <text evidence="7">Involved in the lipid remodeling steps of GPI-anchor maturation.</text>
</comment>
<evidence type="ECO:0000256" key="5">
    <source>
        <dbReference type="ARBA" id="ARBA00022989"/>
    </source>
</evidence>
<feature type="compositionally biased region" description="Basic and acidic residues" evidence="8">
    <location>
        <begin position="359"/>
        <end position="373"/>
    </location>
</feature>
<evidence type="ECO:0000313" key="9">
    <source>
        <dbReference type="EMBL" id="TYJ52672.1"/>
    </source>
</evidence>
<evidence type="ECO:0000256" key="6">
    <source>
        <dbReference type="ARBA" id="ARBA00023136"/>
    </source>
</evidence>
<evidence type="ECO:0000313" key="10">
    <source>
        <dbReference type="Proteomes" id="UP000322245"/>
    </source>
</evidence>
<dbReference type="GO" id="GO:0016788">
    <property type="term" value="F:hydrolase activity, acting on ester bonds"/>
    <property type="evidence" value="ECO:0007669"/>
    <property type="project" value="TreeGrafter"/>
</dbReference>
<keyword evidence="4 7" id="KW-0732">Signal</keyword>
<feature type="chain" id="PRO_5023153209" description="Post-GPI attachment to proteins factor 3" evidence="7">
    <location>
        <begin position="24"/>
        <end position="410"/>
    </location>
</feature>
<dbReference type="AlphaFoldDB" id="A0A5D3APD2"/>
<sequence>MSLSPRSLLLLTLLALALPIAYASSGDRNPTFQHCLRGCSLTYCDPSQPKIPFYLRLFGWTCAENCAYECSHSFTDHIRPGSRYHQCKFSTLYGKWAFYRLGPFQEPVSILMSIGNLYVNLQGVSEVRRRIRPENKLRPWLLAAGYVQVNTWVWSAVFHARDTPTTERLDYFSATLTISFTLLYALLRIFHLQTPLLTTRFLLPTCATIAFLVLAHFTYLLSFPLGSFPYGYHTLFNLVLALVHNTIWVLWSFSFKFPYPSFSFSNHTLSWPRSYPPHDAYPSPSPSQAGTPALLVALTTLAMSLELSDFSPLFRLIDAHSLWHFATIPLAMGWWSFLVQDAIELEGALMGQSGMGVGEKQEEREKRLREGEVPRTPTFRELASGSARLASPSPSPGARVRASPKAERNE</sequence>
<keyword evidence="5 7" id="KW-1133">Transmembrane helix</keyword>
<feature type="transmembrane region" description="Helical" evidence="7">
    <location>
        <begin position="201"/>
        <end position="222"/>
    </location>
</feature>
<evidence type="ECO:0000256" key="7">
    <source>
        <dbReference type="RuleBase" id="RU365066"/>
    </source>
</evidence>
<dbReference type="InterPro" id="IPR007217">
    <property type="entry name" value="Per1-like"/>
</dbReference>
<reference evidence="9 10" key="1">
    <citation type="submission" date="2017-05" db="EMBL/GenBank/DDBJ databases">
        <title>The Genome Sequence of Tsuchiyaea wingfieldii DSM 27421.</title>
        <authorList>
            <person name="Cuomo C."/>
            <person name="Passer A."/>
            <person name="Billmyre B."/>
            <person name="Heitman J."/>
        </authorList>
    </citation>
    <scope>NUCLEOTIDE SEQUENCE [LARGE SCALE GENOMIC DNA]</scope>
    <source>
        <strain evidence="9 10">DSM 27421</strain>
    </source>
</reference>
<dbReference type="PANTHER" id="PTHR13148">
    <property type="entry name" value="PER1-RELATED"/>
    <property type="match status" value="1"/>
</dbReference>
<feature type="transmembrane region" description="Helical" evidence="7">
    <location>
        <begin position="171"/>
        <end position="189"/>
    </location>
</feature>
<feature type="transmembrane region" description="Helical" evidence="7">
    <location>
        <begin position="234"/>
        <end position="253"/>
    </location>
</feature>
<proteinExistence type="inferred from homology"/>
<keyword evidence="10" id="KW-1185">Reference proteome</keyword>
<dbReference type="Proteomes" id="UP000322245">
    <property type="component" value="Unassembled WGS sequence"/>
</dbReference>
<dbReference type="GO" id="GO:0005789">
    <property type="term" value="C:endoplasmic reticulum membrane"/>
    <property type="evidence" value="ECO:0007669"/>
    <property type="project" value="UniProtKB-SubCell"/>
</dbReference>